<organism evidence="5 6">
    <name type="scientific">Ilumatobacter coccineus (strain NBRC 103263 / KCTC 29153 / YM16-304)</name>
    <dbReference type="NCBI Taxonomy" id="1313172"/>
    <lineage>
        <taxon>Bacteria</taxon>
        <taxon>Bacillati</taxon>
        <taxon>Actinomycetota</taxon>
        <taxon>Acidimicrobiia</taxon>
        <taxon>Acidimicrobiales</taxon>
        <taxon>Ilumatobacteraceae</taxon>
        <taxon>Ilumatobacter</taxon>
    </lineage>
</organism>
<dbReference type="PANTHER" id="PTHR21432">
    <property type="entry name" value="ACETYL-COA HYDROLASE-RELATED"/>
    <property type="match status" value="1"/>
</dbReference>
<dbReference type="Gene3D" id="3.40.1080.10">
    <property type="entry name" value="Glutaconate Coenzyme A-transferase"/>
    <property type="match status" value="1"/>
</dbReference>
<proteinExistence type="inferred from homology"/>
<evidence type="ECO:0000313" key="6">
    <source>
        <dbReference type="Proteomes" id="UP000011863"/>
    </source>
</evidence>
<evidence type="ECO:0000259" key="3">
    <source>
        <dbReference type="Pfam" id="PF02550"/>
    </source>
</evidence>
<dbReference type="InterPro" id="IPR038460">
    <property type="entry name" value="AcetylCoA_hyd_C_sf"/>
</dbReference>
<dbReference type="Gene3D" id="3.40.1080.20">
    <property type="entry name" value="Acetyl-CoA hydrolase/transferase C-terminal domain"/>
    <property type="match status" value="1"/>
</dbReference>
<evidence type="ECO:0000256" key="2">
    <source>
        <dbReference type="ARBA" id="ARBA00022679"/>
    </source>
</evidence>
<dbReference type="InterPro" id="IPR003702">
    <property type="entry name" value="ActCoA_hydro_N"/>
</dbReference>
<comment type="similarity">
    <text evidence="1">Belongs to the acetyl-CoA hydrolase/transferase family.</text>
</comment>
<reference evidence="5 6" key="1">
    <citation type="journal article" date="2013" name="Int. J. Syst. Evol. Microbiol.">
        <title>Ilumatobacter nonamiense sp. nov. and Ilumatobacter coccineum sp. nov., isolated from seashore sand.</title>
        <authorList>
            <person name="Matsumoto A."/>
            <person name="Kasai H."/>
            <person name="Matsuo Y."/>
            <person name="Shizuri Y."/>
            <person name="Ichikawa N."/>
            <person name="Fujita N."/>
            <person name="Omura S."/>
            <person name="Takahashi Y."/>
        </authorList>
    </citation>
    <scope>NUCLEOTIDE SEQUENCE [LARGE SCALE GENOMIC DNA]</scope>
    <source>
        <strain evidence="6">NBRC 103263 / KCTC 29153 / YM16-304</strain>
    </source>
</reference>
<keyword evidence="6" id="KW-1185">Reference proteome</keyword>
<dbReference type="Pfam" id="PF13336">
    <property type="entry name" value="AcetylCoA_hyd_C"/>
    <property type="match status" value="1"/>
</dbReference>
<dbReference type="InterPro" id="IPR046433">
    <property type="entry name" value="ActCoA_hydro"/>
</dbReference>
<dbReference type="InterPro" id="IPR037171">
    <property type="entry name" value="NagB/RpiA_transferase-like"/>
</dbReference>
<feature type="domain" description="Acetyl-CoA hydrolase/transferase N-terminal" evidence="3">
    <location>
        <begin position="30"/>
        <end position="187"/>
    </location>
</feature>
<evidence type="ECO:0000256" key="1">
    <source>
        <dbReference type="ARBA" id="ARBA00009632"/>
    </source>
</evidence>
<sequence>MSTTGLYSRAMLRHHASGVDAPNTPADVLSHLGPSTELIVPLANGEPTAVLDAIEAGVAAEPDRFEHLRVHQMHAIHDRPYLAGALGDRLRHVSYFLSHITRPHFRTGELDLVPAHFSEVYGLMADRTDDPLVVAAASPPDEHGYFSLGVSSDYTSSFIGRARMFLEVTDAMPRTFGRNQVHASQVVGWCRSDRPLVEVTPVEPGEADLAIAALVAERIPDGATLQTGIGAIPNAIMSALGNHRDLGIHTELLSDGVVDLIQSGVVNGVKKRLNRTKTVGTFALGTNRLYEFLHENTAVELHAVRYVNDPRIIANESDFVSINATLSVDFLGQCASETIQGRYYSSSGGQNDFARGAMYSDGGQGFVVLHATTSRGDSRIVPTLDPGDVVTTPKNTVDKVVTEFGVAELRGRSITERTRALIGIADPAHREALTAEARRRSYL</sequence>
<accession>A0A6C7E1L0</accession>
<keyword evidence="2 5" id="KW-0808">Transferase</keyword>
<gene>
    <name evidence="5" type="ORF">YM304_17300</name>
</gene>
<evidence type="ECO:0000313" key="5">
    <source>
        <dbReference type="EMBL" id="BAN02044.1"/>
    </source>
</evidence>
<dbReference type="Proteomes" id="UP000011863">
    <property type="component" value="Chromosome"/>
</dbReference>
<dbReference type="AlphaFoldDB" id="A0A6C7E1L0"/>
<dbReference type="EMBL" id="AP012057">
    <property type="protein sequence ID" value="BAN02044.1"/>
    <property type="molecule type" value="Genomic_DNA"/>
</dbReference>
<evidence type="ECO:0000259" key="4">
    <source>
        <dbReference type="Pfam" id="PF13336"/>
    </source>
</evidence>
<dbReference type="GO" id="GO:0008775">
    <property type="term" value="F:acetate CoA-transferase activity"/>
    <property type="evidence" value="ECO:0007669"/>
    <property type="project" value="InterPro"/>
</dbReference>
<feature type="domain" description="Acetyl-CoA hydrolase/transferase C-terminal" evidence="4">
    <location>
        <begin position="285"/>
        <end position="437"/>
    </location>
</feature>
<dbReference type="Pfam" id="PF02550">
    <property type="entry name" value="AcetylCoA_hydro"/>
    <property type="match status" value="1"/>
</dbReference>
<dbReference type="SUPFAM" id="SSF100950">
    <property type="entry name" value="NagB/RpiA/CoA transferase-like"/>
    <property type="match status" value="2"/>
</dbReference>
<dbReference type="KEGG" id="aym:YM304_17300"/>
<dbReference type="InterPro" id="IPR026888">
    <property type="entry name" value="AcetylCoA_hyd_C"/>
</dbReference>
<dbReference type="PANTHER" id="PTHR21432:SF20">
    <property type="entry name" value="ACETYL-COA HYDROLASE"/>
    <property type="match status" value="1"/>
</dbReference>
<name>A0A6C7E1L0_ILUCY</name>
<protein>
    <submittedName>
        <fullName evidence="5">Putative 4-hydroxybutyrate CoA-transferase</fullName>
        <ecNumber evidence="5">2.8.3.-</ecNumber>
    </submittedName>
</protein>
<dbReference type="EC" id="2.8.3.-" evidence="5"/>
<dbReference type="Gene3D" id="3.30.750.70">
    <property type="entry name" value="4-hydroxybutyrate coenzyme like domains"/>
    <property type="match status" value="1"/>
</dbReference>
<dbReference type="GO" id="GO:0006083">
    <property type="term" value="P:acetate metabolic process"/>
    <property type="evidence" value="ECO:0007669"/>
    <property type="project" value="InterPro"/>
</dbReference>